<comment type="subcellular location">
    <subcellularLocation>
        <location evidence="1">Secreted</location>
    </subcellularLocation>
</comment>
<reference evidence="5 6" key="1">
    <citation type="submission" date="2018-11" db="EMBL/GenBank/DDBJ databases">
        <authorList>
            <consortium name="Pathogen Informatics"/>
        </authorList>
    </citation>
    <scope>NUCLEOTIDE SEQUENCE [LARGE SCALE GENOMIC DNA]</scope>
</reference>
<name>A0A3P7JEA8_STRVU</name>
<sequence length="127" mass="13990">MSLDGSERELTNIDPVLKIYHDCDDGILASLLFNYVQSFSNTSLQPGQRKVKFYIPNSYISPGGIARRVFNLGYLNLETIFPKEELLLMTISSSAGMGDGCIFGGTGDKEITVDGPAKRNYRDETGN</sequence>
<keyword evidence="4" id="KW-0732">Signal</keyword>
<organism evidence="5 6">
    <name type="scientific">Strongylus vulgaris</name>
    <name type="common">Blood worm</name>
    <dbReference type="NCBI Taxonomy" id="40348"/>
    <lineage>
        <taxon>Eukaryota</taxon>
        <taxon>Metazoa</taxon>
        <taxon>Ecdysozoa</taxon>
        <taxon>Nematoda</taxon>
        <taxon>Chromadorea</taxon>
        <taxon>Rhabditida</taxon>
        <taxon>Rhabditina</taxon>
        <taxon>Rhabditomorpha</taxon>
        <taxon>Strongyloidea</taxon>
        <taxon>Strongylidae</taxon>
        <taxon>Strongylus</taxon>
    </lineage>
</organism>
<dbReference type="GO" id="GO:0005576">
    <property type="term" value="C:extracellular region"/>
    <property type="evidence" value="ECO:0007669"/>
    <property type="project" value="UniProtKB-SubCell"/>
</dbReference>
<proteinExistence type="inferred from homology"/>
<dbReference type="PANTHER" id="PTHR21700:SF126">
    <property type="entry name" value="TRANSTHYRETIN-LIKE FAMILY PROTEIN"/>
    <property type="match status" value="1"/>
</dbReference>
<evidence type="ECO:0000313" key="6">
    <source>
        <dbReference type="Proteomes" id="UP000270094"/>
    </source>
</evidence>
<dbReference type="InterPro" id="IPR038479">
    <property type="entry name" value="Transthyretin-like_sf"/>
</dbReference>
<evidence type="ECO:0000313" key="5">
    <source>
        <dbReference type="EMBL" id="VDM83920.1"/>
    </source>
</evidence>
<dbReference type="Pfam" id="PF01060">
    <property type="entry name" value="TTR-52"/>
    <property type="match status" value="1"/>
</dbReference>
<dbReference type="AlphaFoldDB" id="A0A3P7JEA8"/>
<dbReference type="EMBL" id="UYYB01126241">
    <property type="protein sequence ID" value="VDM83920.1"/>
    <property type="molecule type" value="Genomic_DNA"/>
</dbReference>
<comment type="similarity">
    <text evidence="2">Belongs to the nematode transthyretin-like family.</text>
</comment>
<dbReference type="Proteomes" id="UP000270094">
    <property type="component" value="Unassembled WGS sequence"/>
</dbReference>
<dbReference type="GO" id="GO:0009986">
    <property type="term" value="C:cell surface"/>
    <property type="evidence" value="ECO:0007669"/>
    <property type="project" value="InterPro"/>
</dbReference>
<accession>A0A3P7JEA8</accession>
<evidence type="ECO:0000256" key="4">
    <source>
        <dbReference type="ARBA" id="ARBA00022729"/>
    </source>
</evidence>
<dbReference type="PANTHER" id="PTHR21700">
    <property type="entry name" value="TRANSTHYRETIN-LIKE FAMILY PROTEIN-RELATED"/>
    <property type="match status" value="1"/>
</dbReference>
<dbReference type="InterPro" id="IPR001534">
    <property type="entry name" value="Transthyretin-like"/>
</dbReference>
<gene>
    <name evidence="5" type="ORF">SVUK_LOCUS18918</name>
</gene>
<protein>
    <submittedName>
        <fullName evidence="5">Uncharacterized protein</fullName>
    </submittedName>
</protein>
<evidence type="ECO:0000256" key="1">
    <source>
        <dbReference type="ARBA" id="ARBA00004613"/>
    </source>
</evidence>
<keyword evidence="3" id="KW-0964">Secreted</keyword>
<evidence type="ECO:0000256" key="3">
    <source>
        <dbReference type="ARBA" id="ARBA00022525"/>
    </source>
</evidence>
<keyword evidence="6" id="KW-1185">Reference proteome</keyword>
<evidence type="ECO:0000256" key="2">
    <source>
        <dbReference type="ARBA" id="ARBA00010112"/>
    </source>
</evidence>
<dbReference type="Gene3D" id="2.60.40.3330">
    <property type="match status" value="1"/>
</dbReference>